<protein>
    <recommendedName>
        <fullName evidence="4">Calponin-homology (CH) domain-containing protein</fullName>
    </recommendedName>
</protein>
<dbReference type="Proteomes" id="UP000265618">
    <property type="component" value="Unassembled WGS sequence"/>
</dbReference>
<organism evidence="2 3">
    <name type="scientific">Kipferlia bialata</name>
    <dbReference type="NCBI Taxonomy" id="797122"/>
    <lineage>
        <taxon>Eukaryota</taxon>
        <taxon>Metamonada</taxon>
        <taxon>Carpediemonas-like organisms</taxon>
        <taxon>Kipferlia</taxon>
    </lineage>
</organism>
<feature type="region of interest" description="Disordered" evidence="1">
    <location>
        <begin position="214"/>
        <end position="237"/>
    </location>
</feature>
<dbReference type="InterPro" id="IPR036872">
    <property type="entry name" value="CH_dom_sf"/>
</dbReference>
<feature type="region of interest" description="Disordered" evidence="1">
    <location>
        <begin position="105"/>
        <end position="127"/>
    </location>
</feature>
<feature type="non-terminal residue" evidence="2">
    <location>
        <position position="1"/>
    </location>
</feature>
<evidence type="ECO:0000256" key="1">
    <source>
        <dbReference type="SAM" id="MobiDB-lite"/>
    </source>
</evidence>
<dbReference type="OrthoDB" id="297227at2759"/>
<gene>
    <name evidence="2" type="ORF">KIPB_010171</name>
</gene>
<keyword evidence="3" id="KW-1185">Reference proteome</keyword>
<dbReference type="AlphaFoldDB" id="A0A9K3D2T4"/>
<comment type="caution">
    <text evidence="2">The sequence shown here is derived from an EMBL/GenBank/DDBJ whole genome shotgun (WGS) entry which is preliminary data.</text>
</comment>
<sequence>GYIQPDLASWEGRHPTHEELVPLIKDGLLFCSFIEGLLQCELKGIHRRPKQRAAFLHNWNKALARLRDHPKINIRHLWDTDQLATGDTGVFFELLFDVSEAFQQSGKGADRSDPRGHTPAMYRPGTTGPGSALGSGALCAHAHNTMRPDSSTSHLAMTRSSSSLAPINIHTTSQAALNIAGFPSDRPSAPGTPLSLDSLNHHKSSPALGIHLSPALGPSDTLKSMPRPGPPTDDTQNAVRDWLDQLGFTPPEAFTHVPHPLQDPYRNGHMLCSLAETLLNELDSRAVEK</sequence>
<evidence type="ECO:0000313" key="2">
    <source>
        <dbReference type="EMBL" id="GIQ88014.1"/>
    </source>
</evidence>
<accession>A0A9K3D2T4</accession>
<feature type="non-terminal residue" evidence="2">
    <location>
        <position position="289"/>
    </location>
</feature>
<evidence type="ECO:0000313" key="3">
    <source>
        <dbReference type="Proteomes" id="UP000265618"/>
    </source>
</evidence>
<proteinExistence type="predicted"/>
<dbReference type="Gene3D" id="1.10.418.10">
    <property type="entry name" value="Calponin-like domain"/>
    <property type="match status" value="1"/>
</dbReference>
<name>A0A9K3D2T4_9EUKA</name>
<evidence type="ECO:0008006" key="4">
    <source>
        <dbReference type="Google" id="ProtNLM"/>
    </source>
</evidence>
<dbReference type="SUPFAM" id="SSF47576">
    <property type="entry name" value="Calponin-homology domain, CH-domain"/>
    <property type="match status" value="1"/>
</dbReference>
<reference evidence="2 3" key="1">
    <citation type="journal article" date="2018" name="PLoS ONE">
        <title>The draft genome of Kipferlia bialata reveals reductive genome evolution in fornicate parasites.</title>
        <authorList>
            <person name="Tanifuji G."/>
            <person name="Takabayashi S."/>
            <person name="Kume K."/>
            <person name="Takagi M."/>
            <person name="Nakayama T."/>
            <person name="Kamikawa R."/>
            <person name="Inagaki Y."/>
            <person name="Hashimoto T."/>
        </authorList>
    </citation>
    <scope>NUCLEOTIDE SEQUENCE [LARGE SCALE GENOMIC DNA]</scope>
    <source>
        <strain evidence="2">NY0173</strain>
    </source>
</reference>
<dbReference type="EMBL" id="BDIP01003692">
    <property type="protein sequence ID" value="GIQ88014.1"/>
    <property type="molecule type" value="Genomic_DNA"/>
</dbReference>